<dbReference type="Gene3D" id="3.40.50.1010">
    <property type="entry name" value="5'-nuclease"/>
    <property type="match status" value="1"/>
</dbReference>
<keyword evidence="2" id="KW-1185">Reference proteome</keyword>
<evidence type="ECO:0000313" key="2">
    <source>
        <dbReference type="Proteomes" id="UP001333102"/>
    </source>
</evidence>
<dbReference type="Proteomes" id="UP001333102">
    <property type="component" value="Chromosome"/>
</dbReference>
<evidence type="ECO:0000313" key="1">
    <source>
        <dbReference type="EMBL" id="WRP15859.1"/>
    </source>
</evidence>
<protein>
    <recommendedName>
        <fullName evidence="3">PIN domain-containing protein</fullName>
    </recommendedName>
</protein>
<dbReference type="InterPro" id="IPR029060">
    <property type="entry name" value="PIN-like_dom_sf"/>
</dbReference>
<accession>A0ABZ1BSW7</accession>
<dbReference type="SUPFAM" id="SSF88723">
    <property type="entry name" value="PIN domain-like"/>
    <property type="match status" value="1"/>
</dbReference>
<proteinExistence type="predicted"/>
<evidence type="ECO:0008006" key="3">
    <source>
        <dbReference type="Google" id="ProtNLM"/>
    </source>
</evidence>
<dbReference type="EMBL" id="CP141614">
    <property type="protein sequence ID" value="WRP15859.1"/>
    <property type="molecule type" value="Genomic_DNA"/>
</dbReference>
<reference evidence="2" key="1">
    <citation type="submission" date="2023-12" db="EMBL/GenBank/DDBJ databases">
        <title>Novel isolates from deep terrestrial aquifers shed light on the physiology and ecology of the class Limnochordia.</title>
        <authorList>
            <person name="Karnachuk O.V."/>
            <person name="Lukina A.P."/>
            <person name="Avakyan M.R."/>
            <person name="Kadnikov V."/>
            <person name="Begmatov S."/>
            <person name="Beletsky A.V."/>
            <person name="Mardanov A.V."/>
            <person name="Ravin N.V."/>
        </authorList>
    </citation>
    <scope>NUCLEOTIDE SEQUENCE [LARGE SCALE GENOMIC DNA]</scope>
    <source>
        <strain evidence="2">LN</strain>
    </source>
</reference>
<organism evidence="1 2">
    <name type="scientific">Geochorda subterranea</name>
    <dbReference type="NCBI Taxonomy" id="3109564"/>
    <lineage>
        <taxon>Bacteria</taxon>
        <taxon>Bacillati</taxon>
        <taxon>Bacillota</taxon>
        <taxon>Limnochordia</taxon>
        <taxon>Limnochordales</taxon>
        <taxon>Geochordaceae</taxon>
        <taxon>Geochorda</taxon>
    </lineage>
</organism>
<name>A0ABZ1BSW7_9FIRM</name>
<dbReference type="RefSeq" id="WP_324670267.1">
    <property type="nucleotide sequence ID" value="NZ_CP141614.1"/>
</dbReference>
<sequence>MILYLDTSTLVELYVDKEGSPQARAAVEAADVVARSRLAFAEAHAPFTAAARPVAEALAYLASIKLPPHQLQKLGLPDDWNKNVSCDFVRRVCELIERYRPLLEELAKY</sequence>
<gene>
    <name evidence="1" type="ORF">VLY81_06830</name>
</gene>